<accession>A0A3A1WTJ7</accession>
<evidence type="ECO:0000256" key="4">
    <source>
        <dbReference type="ARBA" id="ARBA00020902"/>
    </source>
</evidence>
<dbReference type="GO" id="GO:0016020">
    <property type="term" value="C:membrane"/>
    <property type="evidence" value="ECO:0007669"/>
    <property type="project" value="GOC"/>
</dbReference>
<dbReference type="RefSeq" id="WP_119539816.1">
    <property type="nucleotide sequence ID" value="NZ_QYRN01000004.1"/>
</dbReference>
<keyword evidence="8" id="KW-0808">Transferase</keyword>
<evidence type="ECO:0000256" key="2">
    <source>
        <dbReference type="ARBA" id="ARBA00007868"/>
    </source>
</evidence>
<dbReference type="PANTHER" id="PTHR30372">
    <property type="entry name" value="LIPID-A-DISACCHARIDE SYNTHASE"/>
    <property type="match status" value="1"/>
</dbReference>
<gene>
    <name evidence="11" type="ORF">D3218_09540</name>
</gene>
<sequence>MKVAFVLGEESADRIGADLLRHLVALSPEPVEAIGLGGAAMREEGLPSLFDIEELSIIGVGAIVARLPKLVGRLNQTVAFLRSERPDLVVTIDSFTFTNRVAARLRPALPDAVFVNIVPPAIWAYRPERAKKLEAAVDRTLCLFPFEPEAFERHGGPPATYIGHPIMSDPRLATILARDSAHGMRRPSETPTLLILPGSRRGEIGRLMDDFGRTFAELSARLPGVRGVLPAVARVRPLIEEKLATWAVRPEVVEGDDAKWRAFAESDAALAASGTVALELSLAAMPMALAYRLDPLSYQLRHLMTGWTAALPNFIAGHPLVPEHFHDMIQPEHLARRLERLMTDTPERAAQMRGFDTIRDRMTVPEPPGAAAARILLDLHARKKTGAVAPA</sequence>
<evidence type="ECO:0000313" key="12">
    <source>
        <dbReference type="Proteomes" id="UP000265750"/>
    </source>
</evidence>
<protein>
    <recommendedName>
        <fullName evidence="4">Lipid-A-disaccharide synthase</fullName>
        <ecNumber evidence="3">2.4.1.182</ecNumber>
    </recommendedName>
</protein>
<dbReference type="InterPro" id="IPR003835">
    <property type="entry name" value="Glyco_trans_19"/>
</dbReference>
<keyword evidence="9" id="KW-0443">Lipid metabolism</keyword>
<evidence type="ECO:0000256" key="3">
    <source>
        <dbReference type="ARBA" id="ARBA00012687"/>
    </source>
</evidence>
<evidence type="ECO:0000256" key="7">
    <source>
        <dbReference type="ARBA" id="ARBA00022676"/>
    </source>
</evidence>
<evidence type="ECO:0000256" key="6">
    <source>
        <dbReference type="ARBA" id="ARBA00022556"/>
    </source>
</evidence>
<dbReference type="GO" id="GO:0008915">
    <property type="term" value="F:lipid-A-disaccharide synthase activity"/>
    <property type="evidence" value="ECO:0007669"/>
    <property type="project" value="UniProtKB-EC"/>
</dbReference>
<evidence type="ECO:0000256" key="9">
    <source>
        <dbReference type="ARBA" id="ARBA00023098"/>
    </source>
</evidence>
<dbReference type="AlphaFoldDB" id="A0A3A1WTJ7"/>
<reference evidence="12" key="1">
    <citation type="submission" date="2018-09" db="EMBL/GenBank/DDBJ databases">
        <authorList>
            <person name="Tuo L."/>
        </authorList>
    </citation>
    <scope>NUCLEOTIDE SEQUENCE [LARGE SCALE GENOMIC DNA]</scope>
    <source>
        <strain evidence="12">M2BS4Y-1</strain>
    </source>
</reference>
<dbReference type="Pfam" id="PF02684">
    <property type="entry name" value="LpxB"/>
    <property type="match status" value="1"/>
</dbReference>
<dbReference type="OrthoDB" id="9801642at2"/>
<name>A0A3A1WTJ7_9HYPH</name>
<evidence type="ECO:0000256" key="10">
    <source>
        <dbReference type="ARBA" id="ARBA00048975"/>
    </source>
</evidence>
<organism evidence="11 12">
    <name type="scientific">Aureimonas flava</name>
    <dbReference type="NCBI Taxonomy" id="2320271"/>
    <lineage>
        <taxon>Bacteria</taxon>
        <taxon>Pseudomonadati</taxon>
        <taxon>Pseudomonadota</taxon>
        <taxon>Alphaproteobacteria</taxon>
        <taxon>Hyphomicrobiales</taxon>
        <taxon>Aurantimonadaceae</taxon>
        <taxon>Aureimonas</taxon>
    </lineage>
</organism>
<evidence type="ECO:0000256" key="1">
    <source>
        <dbReference type="ARBA" id="ARBA00002056"/>
    </source>
</evidence>
<dbReference type="GO" id="GO:0005543">
    <property type="term" value="F:phospholipid binding"/>
    <property type="evidence" value="ECO:0007669"/>
    <property type="project" value="TreeGrafter"/>
</dbReference>
<comment type="function">
    <text evidence="1">Condensation of UDP-2,3-diacylglucosamine and 2,3-diacylglucosamine-1-phosphate to form lipid A disaccharide, a precursor of lipid A, a phosphorylated glycolipid that anchors the lipopolysaccharide to the outer membrane of the cell.</text>
</comment>
<proteinExistence type="inferred from homology"/>
<dbReference type="PANTHER" id="PTHR30372:SF4">
    <property type="entry name" value="LIPID-A-DISACCHARIDE SYNTHASE, MITOCHONDRIAL-RELATED"/>
    <property type="match status" value="1"/>
</dbReference>
<dbReference type="EMBL" id="QYRN01000004">
    <property type="protein sequence ID" value="RIY01574.1"/>
    <property type="molecule type" value="Genomic_DNA"/>
</dbReference>
<dbReference type="Proteomes" id="UP000265750">
    <property type="component" value="Unassembled WGS sequence"/>
</dbReference>
<dbReference type="GO" id="GO:0009245">
    <property type="term" value="P:lipid A biosynthetic process"/>
    <property type="evidence" value="ECO:0007669"/>
    <property type="project" value="UniProtKB-KW"/>
</dbReference>
<dbReference type="SUPFAM" id="SSF53756">
    <property type="entry name" value="UDP-Glycosyltransferase/glycogen phosphorylase"/>
    <property type="match status" value="1"/>
</dbReference>
<comment type="catalytic activity">
    <reaction evidence="10">
        <text>a lipid X + a UDP-2-N,3-O-bis[(3R)-3-hydroxyacyl]-alpha-D-glucosamine = a lipid A disaccharide + UDP + H(+)</text>
        <dbReference type="Rhea" id="RHEA:67828"/>
        <dbReference type="ChEBI" id="CHEBI:15378"/>
        <dbReference type="ChEBI" id="CHEBI:58223"/>
        <dbReference type="ChEBI" id="CHEBI:137748"/>
        <dbReference type="ChEBI" id="CHEBI:176338"/>
        <dbReference type="ChEBI" id="CHEBI:176343"/>
        <dbReference type="EC" id="2.4.1.182"/>
    </reaction>
</comment>
<keyword evidence="12" id="KW-1185">Reference proteome</keyword>
<comment type="caution">
    <text evidence="11">The sequence shown here is derived from an EMBL/GenBank/DDBJ whole genome shotgun (WGS) entry which is preliminary data.</text>
</comment>
<comment type="similarity">
    <text evidence="2">Belongs to the LpxB family.</text>
</comment>
<evidence type="ECO:0000256" key="8">
    <source>
        <dbReference type="ARBA" id="ARBA00022679"/>
    </source>
</evidence>
<evidence type="ECO:0000313" key="11">
    <source>
        <dbReference type="EMBL" id="RIY01574.1"/>
    </source>
</evidence>
<evidence type="ECO:0000256" key="5">
    <source>
        <dbReference type="ARBA" id="ARBA00022516"/>
    </source>
</evidence>
<keyword evidence="5" id="KW-0444">Lipid biosynthesis</keyword>
<keyword evidence="7" id="KW-0328">Glycosyltransferase</keyword>
<dbReference type="EC" id="2.4.1.182" evidence="3"/>
<keyword evidence="6" id="KW-0441">Lipid A biosynthesis</keyword>